<dbReference type="PhylomeDB" id="B4H0N5"/>
<keyword evidence="4 7" id="KW-0863">Zinc-finger</keyword>
<dbReference type="OrthoDB" id="427030at2759"/>
<organism evidence="11">
    <name type="scientific">Drosophila persimilis</name>
    <name type="common">Fruit fly</name>
    <dbReference type="NCBI Taxonomy" id="7234"/>
    <lineage>
        <taxon>Eukaryota</taxon>
        <taxon>Metazoa</taxon>
        <taxon>Ecdysozoa</taxon>
        <taxon>Arthropoda</taxon>
        <taxon>Hexapoda</taxon>
        <taxon>Insecta</taxon>
        <taxon>Pterygota</taxon>
        <taxon>Neoptera</taxon>
        <taxon>Endopterygota</taxon>
        <taxon>Diptera</taxon>
        <taxon>Brachycera</taxon>
        <taxon>Muscomorpha</taxon>
        <taxon>Ephydroidea</taxon>
        <taxon>Drosophilidae</taxon>
        <taxon>Drosophila</taxon>
        <taxon>Sophophora</taxon>
    </lineage>
</organism>
<evidence type="ECO:0000256" key="6">
    <source>
        <dbReference type="ARBA" id="ARBA00023242"/>
    </source>
</evidence>
<keyword evidence="5" id="KW-0862">Zinc</keyword>
<dbReference type="SUPFAM" id="SSF57667">
    <property type="entry name" value="beta-beta-alpha zinc fingers"/>
    <property type="match status" value="1"/>
</dbReference>
<evidence type="ECO:0000313" key="10">
    <source>
        <dbReference type="EMBL" id="EDW29830.1"/>
    </source>
</evidence>
<gene>
    <name evidence="10" type="primary">Dper\GL20496</name>
    <name evidence="10" type="ORF">Dper_GL20496</name>
</gene>
<evidence type="ECO:0000256" key="2">
    <source>
        <dbReference type="ARBA" id="ARBA00022723"/>
    </source>
</evidence>
<dbReference type="HOGENOM" id="CLU_2374988_0_0_1"/>
<dbReference type="GO" id="GO:0010468">
    <property type="term" value="P:regulation of gene expression"/>
    <property type="evidence" value="ECO:0007669"/>
    <property type="project" value="TreeGrafter"/>
</dbReference>
<evidence type="ECO:0000256" key="5">
    <source>
        <dbReference type="ARBA" id="ARBA00022833"/>
    </source>
</evidence>
<feature type="domain" description="C2H2-type" evidence="9">
    <location>
        <begin position="47"/>
        <end position="74"/>
    </location>
</feature>
<dbReference type="Gene3D" id="3.30.160.60">
    <property type="entry name" value="Classic Zinc Finger"/>
    <property type="match status" value="2"/>
</dbReference>
<dbReference type="GO" id="GO:0005634">
    <property type="term" value="C:nucleus"/>
    <property type="evidence" value="ECO:0007669"/>
    <property type="project" value="UniProtKB-SubCell"/>
</dbReference>
<evidence type="ECO:0000256" key="4">
    <source>
        <dbReference type="ARBA" id="ARBA00022771"/>
    </source>
</evidence>
<dbReference type="SMART" id="SM00355">
    <property type="entry name" value="ZnF_C2H2"/>
    <property type="match status" value="2"/>
</dbReference>
<dbReference type="EMBL" id="CH479200">
    <property type="protein sequence ID" value="EDW29830.1"/>
    <property type="molecule type" value="Genomic_DNA"/>
</dbReference>
<evidence type="ECO:0000313" key="11">
    <source>
        <dbReference type="Proteomes" id="UP000008744"/>
    </source>
</evidence>
<dbReference type="InterPro" id="IPR036236">
    <property type="entry name" value="Znf_C2H2_sf"/>
</dbReference>
<dbReference type="PROSITE" id="PS50157">
    <property type="entry name" value="ZINC_FINGER_C2H2_2"/>
    <property type="match status" value="2"/>
</dbReference>
<dbReference type="Pfam" id="PF00096">
    <property type="entry name" value="zf-C2H2"/>
    <property type="match status" value="2"/>
</dbReference>
<name>B4H0N5_DROPE</name>
<feature type="compositionally biased region" description="Basic residues" evidence="8">
    <location>
        <begin position="86"/>
        <end position="95"/>
    </location>
</feature>
<dbReference type="eggNOG" id="KOG1721">
    <property type="taxonomic scope" value="Eukaryota"/>
</dbReference>
<protein>
    <submittedName>
        <fullName evidence="10">GL20496</fullName>
    </submittedName>
</protein>
<feature type="domain" description="C2H2-type" evidence="9">
    <location>
        <begin position="19"/>
        <end position="46"/>
    </location>
</feature>
<evidence type="ECO:0000256" key="1">
    <source>
        <dbReference type="ARBA" id="ARBA00004123"/>
    </source>
</evidence>
<keyword evidence="11" id="KW-1185">Reference proteome</keyword>
<evidence type="ECO:0000259" key="9">
    <source>
        <dbReference type="PROSITE" id="PS50157"/>
    </source>
</evidence>
<keyword evidence="2" id="KW-0479">Metal-binding</keyword>
<dbReference type="PROSITE" id="PS00028">
    <property type="entry name" value="ZINC_FINGER_C2H2_1"/>
    <property type="match status" value="2"/>
</dbReference>
<dbReference type="InterPro" id="IPR050331">
    <property type="entry name" value="Zinc_finger"/>
</dbReference>
<keyword evidence="3" id="KW-0677">Repeat</keyword>
<sequence length="95" mass="10700">MARNSLFEHLKLHYSNEEFKCDICGKTFKSTKNLQNHKQIHDKVKRYVCQICGSAFAQAAGLYLHKRRHNRPNGAVGAVARSGRSTLKRGTRAGS</sequence>
<dbReference type="InterPro" id="IPR013087">
    <property type="entry name" value="Znf_C2H2_type"/>
</dbReference>
<evidence type="ECO:0000256" key="7">
    <source>
        <dbReference type="PROSITE-ProRule" id="PRU00042"/>
    </source>
</evidence>
<proteinExistence type="predicted"/>
<comment type="subcellular location">
    <subcellularLocation>
        <location evidence="1">Nucleus</location>
    </subcellularLocation>
</comment>
<dbReference type="FunFam" id="3.30.160.60:FF:003571">
    <property type="entry name" value="Blast:Zinc finger protein 235"/>
    <property type="match status" value="1"/>
</dbReference>
<dbReference type="PANTHER" id="PTHR16515:SF66">
    <property type="entry name" value="C2H2-TYPE DOMAIN-CONTAINING PROTEIN"/>
    <property type="match status" value="1"/>
</dbReference>
<dbReference type="Proteomes" id="UP000008744">
    <property type="component" value="Unassembled WGS sequence"/>
</dbReference>
<keyword evidence="6" id="KW-0539">Nucleus</keyword>
<accession>B4H0N5</accession>
<dbReference type="AlphaFoldDB" id="B4H0N5"/>
<dbReference type="PANTHER" id="PTHR16515">
    <property type="entry name" value="PR DOMAIN ZINC FINGER PROTEIN"/>
    <property type="match status" value="1"/>
</dbReference>
<reference evidence="10 11" key="1">
    <citation type="journal article" date="2007" name="Nature">
        <title>Evolution of genes and genomes on the Drosophila phylogeny.</title>
        <authorList>
            <consortium name="Drosophila 12 Genomes Consortium"/>
            <person name="Clark A.G."/>
            <person name="Eisen M.B."/>
            <person name="Smith D.R."/>
            <person name="Bergman C.M."/>
            <person name="Oliver B."/>
            <person name="Markow T.A."/>
            <person name="Kaufman T.C."/>
            <person name="Kellis M."/>
            <person name="Gelbart W."/>
            <person name="Iyer V.N."/>
            <person name="Pollard D.A."/>
            <person name="Sackton T.B."/>
            <person name="Larracuente A.M."/>
            <person name="Singh N.D."/>
            <person name="Abad J.P."/>
            <person name="Abt D.N."/>
            <person name="Adryan B."/>
            <person name="Aguade M."/>
            <person name="Akashi H."/>
            <person name="Anderson W.W."/>
            <person name="Aquadro C.F."/>
            <person name="Ardell D.H."/>
            <person name="Arguello R."/>
            <person name="Artieri C.G."/>
            <person name="Barbash D.A."/>
            <person name="Barker D."/>
            <person name="Barsanti P."/>
            <person name="Batterham P."/>
            <person name="Batzoglou S."/>
            <person name="Begun D."/>
            <person name="Bhutkar A."/>
            <person name="Blanco E."/>
            <person name="Bosak S.A."/>
            <person name="Bradley R.K."/>
            <person name="Brand A.D."/>
            <person name="Brent M.R."/>
            <person name="Brooks A.N."/>
            <person name="Brown R.H."/>
            <person name="Butlin R.K."/>
            <person name="Caggese C."/>
            <person name="Calvi B.R."/>
            <person name="Bernardo de Carvalho A."/>
            <person name="Caspi A."/>
            <person name="Castrezana S."/>
            <person name="Celniker S.E."/>
            <person name="Chang J.L."/>
            <person name="Chapple C."/>
            <person name="Chatterji S."/>
            <person name="Chinwalla A."/>
            <person name="Civetta A."/>
            <person name="Clifton S.W."/>
            <person name="Comeron J.M."/>
            <person name="Costello J.C."/>
            <person name="Coyne J.A."/>
            <person name="Daub J."/>
            <person name="David R.G."/>
            <person name="Delcher A.L."/>
            <person name="Delehaunty K."/>
            <person name="Do C.B."/>
            <person name="Ebling H."/>
            <person name="Edwards K."/>
            <person name="Eickbush T."/>
            <person name="Evans J.D."/>
            <person name="Filipski A."/>
            <person name="Findeiss S."/>
            <person name="Freyhult E."/>
            <person name="Fulton L."/>
            <person name="Fulton R."/>
            <person name="Garcia A.C."/>
            <person name="Gardiner A."/>
            <person name="Garfield D.A."/>
            <person name="Garvin B.E."/>
            <person name="Gibson G."/>
            <person name="Gilbert D."/>
            <person name="Gnerre S."/>
            <person name="Godfrey J."/>
            <person name="Good R."/>
            <person name="Gotea V."/>
            <person name="Gravely B."/>
            <person name="Greenberg A.J."/>
            <person name="Griffiths-Jones S."/>
            <person name="Gross S."/>
            <person name="Guigo R."/>
            <person name="Gustafson E.A."/>
            <person name="Haerty W."/>
            <person name="Hahn M.W."/>
            <person name="Halligan D.L."/>
            <person name="Halpern A.L."/>
            <person name="Halter G.M."/>
            <person name="Han M.V."/>
            <person name="Heger A."/>
            <person name="Hillier L."/>
            <person name="Hinrichs A.S."/>
            <person name="Holmes I."/>
            <person name="Hoskins R.A."/>
            <person name="Hubisz M.J."/>
            <person name="Hultmark D."/>
            <person name="Huntley M.A."/>
            <person name="Jaffe D.B."/>
            <person name="Jagadeeshan S."/>
            <person name="Jeck W.R."/>
            <person name="Johnson J."/>
            <person name="Jones C.D."/>
            <person name="Jordan W.C."/>
            <person name="Karpen G.H."/>
            <person name="Kataoka E."/>
            <person name="Keightley P.D."/>
            <person name="Kheradpour P."/>
            <person name="Kirkness E.F."/>
            <person name="Koerich L.B."/>
            <person name="Kristiansen K."/>
            <person name="Kudrna D."/>
            <person name="Kulathinal R.J."/>
            <person name="Kumar S."/>
            <person name="Kwok R."/>
            <person name="Lander E."/>
            <person name="Langley C.H."/>
            <person name="Lapoint R."/>
            <person name="Lazzaro B.P."/>
            <person name="Lee S.J."/>
            <person name="Levesque L."/>
            <person name="Li R."/>
            <person name="Lin C.F."/>
            <person name="Lin M.F."/>
            <person name="Lindblad-Toh K."/>
            <person name="Llopart A."/>
            <person name="Long M."/>
            <person name="Low L."/>
            <person name="Lozovsky E."/>
            <person name="Lu J."/>
            <person name="Luo M."/>
            <person name="Machado C.A."/>
            <person name="Makalowski W."/>
            <person name="Marzo M."/>
            <person name="Matsuda M."/>
            <person name="Matzkin L."/>
            <person name="McAllister B."/>
            <person name="McBride C.S."/>
            <person name="McKernan B."/>
            <person name="McKernan K."/>
            <person name="Mendez-Lago M."/>
            <person name="Minx P."/>
            <person name="Mollenhauer M.U."/>
            <person name="Montooth K."/>
            <person name="Mount S.M."/>
            <person name="Mu X."/>
            <person name="Myers E."/>
            <person name="Negre B."/>
            <person name="Newfeld S."/>
            <person name="Nielsen R."/>
            <person name="Noor M.A."/>
            <person name="O'Grady P."/>
            <person name="Pachter L."/>
            <person name="Papaceit M."/>
            <person name="Parisi M.J."/>
            <person name="Parisi M."/>
            <person name="Parts L."/>
            <person name="Pedersen J.S."/>
            <person name="Pesole G."/>
            <person name="Phillippy A.M."/>
            <person name="Ponting C.P."/>
            <person name="Pop M."/>
            <person name="Porcelli D."/>
            <person name="Powell J.R."/>
            <person name="Prohaska S."/>
            <person name="Pruitt K."/>
            <person name="Puig M."/>
            <person name="Quesneville H."/>
            <person name="Ram K.R."/>
            <person name="Rand D."/>
            <person name="Rasmussen M.D."/>
            <person name="Reed L.K."/>
            <person name="Reenan R."/>
            <person name="Reily A."/>
            <person name="Remington K.A."/>
            <person name="Rieger T.T."/>
            <person name="Ritchie M.G."/>
            <person name="Robin C."/>
            <person name="Rogers Y.H."/>
            <person name="Rohde C."/>
            <person name="Rozas J."/>
            <person name="Rubenfield M.J."/>
            <person name="Ruiz A."/>
            <person name="Russo S."/>
            <person name="Salzberg S.L."/>
            <person name="Sanchez-Gracia A."/>
            <person name="Saranga D.J."/>
            <person name="Sato H."/>
            <person name="Schaeffer S.W."/>
            <person name="Schatz M.C."/>
            <person name="Schlenke T."/>
            <person name="Schwartz R."/>
            <person name="Segarra C."/>
            <person name="Singh R.S."/>
            <person name="Sirot L."/>
            <person name="Sirota M."/>
            <person name="Sisneros N.B."/>
            <person name="Smith C.D."/>
            <person name="Smith T.F."/>
            <person name="Spieth J."/>
            <person name="Stage D.E."/>
            <person name="Stark A."/>
            <person name="Stephan W."/>
            <person name="Strausberg R.L."/>
            <person name="Strempel S."/>
            <person name="Sturgill D."/>
            <person name="Sutton G."/>
            <person name="Sutton G.G."/>
            <person name="Tao W."/>
            <person name="Teichmann S."/>
            <person name="Tobari Y.N."/>
            <person name="Tomimura Y."/>
            <person name="Tsolas J.M."/>
            <person name="Valente V.L."/>
            <person name="Venter E."/>
            <person name="Venter J.C."/>
            <person name="Vicario S."/>
            <person name="Vieira F.G."/>
            <person name="Vilella A.J."/>
            <person name="Villasante A."/>
            <person name="Walenz B."/>
            <person name="Wang J."/>
            <person name="Wasserman M."/>
            <person name="Watts T."/>
            <person name="Wilson D."/>
            <person name="Wilson R.K."/>
            <person name="Wing R.A."/>
            <person name="Wolfner M.F."/>
            <person name="Wong A."/>
            <person name="Wong G.K."/>
            <person name="Wu C.I."/>
            <person name="Wu G."/>
            <person name="Yamamoto D."/>
            <person name="Yang H.P."/>
            <person name="Yang S.P."/>
            <person name="Yorke J.A."/>
            <person name="Yoshida K."/>
            <person name="Zdobnov E."/>
            <person name="Zhang P."/>
            <person name="Zhang Y."/>
            <person name="Zimin A.V."/>
            <person name="Baldwin J."/>
            <person name="Abdouelleil A."/>
            <person name="Abdulkadir J."/>
            <person name="Abebe A."/>
            <person name="Abera B."/>
            <person name="Abreu J."/>
            <person name="Acer S.C."/>
            <person name="Aftuck L."/>
            <person name="Alexander A."/>
            <person name="An P."/>
            <person name="Anderson E."/>
            <person name="Anderson S."/>
            <person name="Arachi H."/>
            <person name="Azer M."/>
            <person name="Bachantsang P."/>
            <person name="Barry A."/>
            <person name="Bayul T."/>
            <person name="Berlin A."/>
            <person name="Bessette D."/>
            <person name="Bloom T."/>
            <person name="Blye J."/>
            <person name="Boguslavskiy L."/>
            <person name="Bonnet C."/>
            <person name="Boukhgalter B."/>
            <person name="Bourzgui I."/>
            <person name="Brown A."/>
            <person name="Cahill P."/>
            <person name="Channer S."/>
            <person name="Cheshatsang Y."/>
            <person name="Chuda L."/>
            <person name="Citroen M."/>
            <person name="Collymore A."/>
            <person name="Cooke P."/>
            <person name="Costello M."/>
            <person name="D'Aco K."/>
            <person name="Daza R."/>
            <person name="De Haan G."/>
            <person name="DeGray S."/>
            <person name="DeMaso C."/>
            <person name="Dhargay N."/>
            <person name="Dooley K."/>
            <person name="Dooley E."/>
            <person name="Doricent M."/>
            <person name="Dorje P."/>
            <person name="Dorjee K."/>
            <person name="Dupes A."/>
            <person name="Elong R."/>
            <person name="Falk J."/>
            <person name="Farina A."/>
            <person name="Faro S."/>
            <person name="Ferguson D."/>
            <person name="Fisher S."/>
            <person name="Foley C.D."/>
            <person name="Franke A."/>
            <person name="Friedrich D."/>
            <person name="Gadbois L."/>
            <person name="Gearin G."/>
            <person name="Gearin C.R."/>
            <person name="Giannoukos G."/>
            <person name="Goode T."/>
            <person name="Graham J."/>
            <person name="Grandbois E."/>
            <person name="Grewal S."/>
            <person name="Gyaltsen K."/>
            <person name="Hafez N."/>
            <person name="Hagos B."/>
            <person name="Hall J."/>
            <person name="Henson C."/>
            <person name="Hollinger A."/>
            <person name="Honan T."/>
            <person name="Huard M.D."/>
            <person name="Hughes L."/>
            <person name="Hurhula B."/>
            <person name="Husby M.E."/>
            <person name="Kamat A."/>
            <person name="Kanga B."/>
            <person name="Kashin S."/>
            <person name="Khazanovich D."/>
            <person name="Kisner P."/>
            <person name="Lance K."/>
            <person name="Lara M."/>
            <person name="Lee W."/>
            <person name="Lennon N."/>
            <person name="Letendre F."/>
            <person name="LeVine R."/>
            <person name="Lipovsky A."/>
            <person name="Liu X."/>
            <person name="Liu J."/>
            <person name="Liu S."/>
            <person name="Lokyitsang T."/>
            <person name="Lokyitsang Y."/>
            <person name="Lubonja R."/>
            <person name="Lui A."/>
            <person name="MacDonald P."/>
            <person name="Magnisalis V."/>
            <person name="Maru K."/>
            <person name="Matthews C."/>
            <person name="McCusker W."/>
            <person name="McDonough S."/>
            <person name="Mehta T."/>
            <person name="Meldrim J."/>
            <person name="Meneus L."/>
            <person name="Mihai O."/>
            <person name="Mihalev A."/>
            <person name="Mihova T."/>
            <person name="Mittelman R."/>
            <person name="Mlenga V."/>
            <person name="Montmayeur A."/>
            <person name="Mulrain L."/>
            <person name="Navidi A."/>
            <person name="Naylor J."/>
            <person name="Negash T."/>
            <person name="Nguyen T."/>
            <person name="Nguyen N."/>
            <person name="Nicol R."/>
            <person name="Norbu C."/>
            <person name="Norbu N."/>
            <person name="Novod N."/>
            <person name="O'Neill B."/>
            <person name="Osman S."/>
            <person name="Markiewicz E."/>
            <person name="Oyono O.L."/>
            <person name="Patti C."/>
            <person name="Phunkhang P."/>
            <person name="Pierre F."/>
            <person name="Priest M."/>
            <person name="Raghuraman S."/>
            <person name="Rege F."/>
            <person name="Reyes R."/>
            <person name="Rise C."/>
            <person name="Rogov P."/>
            <person name="Ross K."/>
            <person name="Ryan E."/>
            <person name="Settipalli S."/>
            <person name="Shea T."/>
            <person name="Sherpa N."/>
            <person name="Shi L."/>
            <person name="Shih D."/>
            <person name="Sparrow T."/>
            <person name="Spaulding J."/>
            <person name="Stalker J."/>
            <person name="Stange-Thomann N."/>
            <person name="Stavropoulos S."/>
            <person name="Stone C."/>
            <person name="Strader C."/>
            <person name="Tesfaye S."/>
            <person name="Thomson T."/>
            <person name="Thoulutsang Y."/>
            <person name="Thoulutsang D."/>
            <person name="Topham K."/>
            <person name="Topping I."/>
            <person name="Tsamla T."/>
            <person name="Vassiliev H."/>
            <person name="Vo A."/>
            <person name="Wangchuk T."/>
            <person name="Wangdi T."/>
            <person name="Weiand M."/>
            <person name="Wilkinson J."/>
            <person name="Wilson A."/>
            <person name="Yadav S."/>
            <person name="Young G."/>
            <person name="Yu Q."/>
            <person name="Zembek L."/>
            <person name="Zhong D."/>
            <person name="Zimmer A."/>
            <person name="Zwirko Z."/>
            <person name="Jaffe D.B."/>
            <person name="Alvarez P."/>
            <person name="Brockman W."/>
            <person name="Butler J."/>
            <person name="Chin C."/>
            <person name="Gnerre S."/>
            <person name="Grabherr M."/>
            <person name="Kleber M."/>
            <person name="Mauceli E."/>
            <person name="MacCallum I."/>
        </authorList>
    </citation>
    <scope>NUCLEOTIDE SEQUENCE [LARGE SCALE GENOMIC DNA]</scope>
    <source>
        <strain evidence="11">MSH-3 / Tucson 14011-0111.49</strain>
    </source>
</reference>
<evidence type="ECO:0000256" key="3">
    <source>
        <dbReference type="ARBA" id="ARBA00022737"/>
    </source>
</evidence>
<feature type="region of interest" description="Disordered" evidence="8">
    <location>
        <begin position="73"/>
        <end position="95"/>
    </location>
</feature>
<evidence type="ECO:0000256" key="8">
    <source>
        <dbReference type="SAM" id="MobiDB-lite"/>
    </source>
</evidence>
<dbReference type="GO" id="GO:0008270">
    <property type="term" value="F:zinc ion binding"/>
    <property type="evidence" value="ECO:0007669"/>
    <property type="project" value="UniProtKB-KW"/>
</dbReference>